<dbReference type="RefSeq" id="WP_380749456.1">
    <property type="nucleotide sequence ID" value="NZ_JBHSRF010000009.1"/>
</dbReference>
<reference evidence="3" key="1">
    <citation type="journal article" date="2019" name="Int. J. Syst. Evol. Microbiol.">
        <title>The Global Catalogue of Microorganisms (GCM) 10K type strain sequencing project: providing services to taxonomists for standard genome sequencing and annotation.</title>
        <authorList>
            <consortium name="The Broad Institute Genomics Platform"/>
            <consortium name="The Broad Institute Genome Sequencing Center for Infectious Disease"/>
            <person name="Wu L."/>
            <person name="Ma J."/>
        </authorList>
    </citation>
    <scope>NUCLEOTIDE SEQUENCE [LARGE SCALE GENOMIC DNA]</scope>
    <source>
        <strain evidence="3">JCM 30346</strain>
    </source>
</reference>
<keyword evidence="3" id="KW-1185">Reference proteome</keyword>
<protein>
    <submittedName>
        <fullName evidence="2">Uncharacterized protein</fullName>
    </submittedName>
</protein>
<feature type="region of interest" description="Disordered" evidence="1">
    <location>
        <begin position="71"/>
        <end position="95"/>
    </location>
</feature>
<evidence type="ECO:0000256" key="1">
    <source>
        <dbReference type="SAM" id="MobiDB-lite"/>
    </source>
</evidence>
<feature type="non-terminal residue" evidence="2">
    <location>
        <position position="1"/>
    </location>
</feature>
<name>A0ABW1NEN3_9ACTN</name>
<feature type="region of interest" description="Disordered" evidence="1">
    <location>
        <begin position="1"/>
        <end position="43"/>
    </location>
</feature>
<comment type="caution">
    <text evidence="2">The sequence shown here is derived from an EMBL/GenBank/DDBJ whole genome shotgun (WGS) entry which is preliminary data.</text>
</comment>
<proteinExistence type="predicted"/>
<gene>
    <name evidence="2" type="ORF">ACFP1K_09970</name>
</gene>
<accession>A0ABW1NEN3</accession>
<dbReference type="EMBL" id="JBHSRF010000009">
    <property type="protein sequence ID" value="MFC6081486.1"/>
    <property type="molecule type" value="Genomic_DNA"/>
</dbReference>
<dbReference type="Proteomes" id="UP001596137">
    <property type="component" value="Unassembled WGS sequence"/>
</dbReference>
<sequence length="95" mass="10391">QDQTLQTMSEEQSKQDTPALHGSASSKENHPHSTRRTRASQGTGFMHIHALAFSTLLSSQETDAYSDRTGLEAQPHRGVHLSVTLPDPDSPDQIV</sequence>
<evidence type="ECO:0000313" key="2">
    <source>
        <dbReference type="EMBL" id="MFC6081486.1"/>
    </source>
</evidence>
<evidence type="ECO:0000313" key="3">
    <source>
        <dbReference type="Proteomes" id="UP001596137"/>
    </source>
</evidence>
<feature type="compositionally biased region" description="Polar residues" evidence="1">
    <location>
        <begin position="1"/>
        <end position="10"/>
    </location>
</feature>
<organism evidence="2 3">
    <name type="scientific">Sphaerisporangium aureirubrum</name>
    <dbReference type="NCBI Taxonomy" id="1544736"/>
    <lineage>
        <taxon>Bacteria</taxon>
        <taxon>Bacillati</taxon>
        <taxon>Actinomycetota</taxon>
        <taxon>Actinomycetes</taxon>
        <taxon>Streptosporangiales</taxon>
        <taxon>Streptosporangiaceae</taxon>
        <taxon>Sphaerisporangium</taxon>
    </lineage>
</organism>